<proteinExistence type="predicted"/>
<dbReference type="Proteomes" id="UP000266497">
    <property type="component" value="Unassembled WGS sequence"/>
</dbReference>
<sequence>MTYETNCTEINIEKWKQLMRYARPCSYRLLVKRIQKEIPSLYQSLALEFPNPYASQCRSTPTHYVLVHSAIEYFIRK</sequence>
<organism evidence="1 2">
    <name type="scientific">Phocaeicola vulgatus</name>
    <name type="common">Bacteroides vulgatus</name>
    <dbReference type="NCBI Taxonomy" id="821"/>
    <lineage>
        <taxon>Bacteria</taxon>
        <taxon>Pseudomonadati</taxon>
        <taxon>Bacteroidota</taxon>
        <taxon>Bacteroidia</taxon>
        <taxon>Bacteroidales</taxon>
        <taxon>Bacteroidaceae</taxon>
        <taxon>Phocaeicola</taxon>
    </lineage>
</organism>
<dbReference type="EMBL" id="QRUD01000194">
    <property type="protein sequence ID" value="RGR27261.1"/>
    <property type="molecule type" value="Genomic_DNA"/>
</dbReference>
<dbReference type="AlphaFoldDB" id="A0A395UGY7"/>
<protein>
    <submittedName>
        <fullName evidence="1">Uncharacterized protein</fullName>
    </submittedName>
</protein>
<evidence type="ECO:0000313" key="2">
    <source>
        <dbReference type="Proteomes" id="UP000266497"/>
    </source>
</evidence>
<reference evidence="1 2" key="1">
    <citation type="submission" date="2018-08" db="EMBL/GenBank/DDBJ databases">
        <title>A genome reference for cultivated species of the human gut microbiota.</title>
        <authorList>
            <person name="Zou Y."/>
            <person name="Xue W."/>
            <person name="Luo G."/>
        </authorList>
    </citation>
    <scope>NUCLEOTIDE SEQUENCE [LARGE SCALE GENOMIC DNA]</scope>
    <source>
        <strain evidence="1 2">AF25-30LB</strain>
    </source>
</reference>
<name>A0A395UGY7_PHOVU</name>
<gene>
    <name evidence="1" type="ORF">DWY53_24190</name>
</gene>
<evidence type="ECO:0000313" key="1">
    <source>
        <dbReference type="EMBL" id="RGR27261.1"/>
    </source>
</evidence>
<accession>A0A395UGY7</accession>
<comment type="caution">
    <text evidence="1">The sequence shown here is derived from an EMBL/GenBank/DDBJ whole genome shotgun (WGS) entry which is preliminary data.</text>
</comment>